<keyword evidence="2" id="KW-1133">Transmembrane helix</keyword>
<feature type="chain" id="PRO_5046767837" evidence="3">
    <location>
        <begin position="23"/>
        <end position="324"/>
    </location>
</feature>
<feature type="transmembrane region" description="Helical" evidence="2">
    <location>
        <begin position="101"/>
        <end position="125"/>
    </location>
</feature>
<dbReference type="AlphaFoldDB" id="A0A6J0C7R5"/>
<feature type="compositionally biased region" description="Polar residues" evidence="1">
    <location>
        <begin position="293"/>
        <end position="303"/>
    </location>
</feature>
<dbReference type="RefSeq" id="XP_015522430.2">
    <property type="nucleotide sequence ID" value="XM_015666944.2"/>
</dbReference>
<evidence type="ECO:0000256" key="3">
    <source>
        <dbReference type="SAM" id="SignalP"/>
    </source>
</evidence>
<evidence type="ECO:0000256" key="2">
    <source>
        <dbReference type="SAM" id="Phobius"/>
    </source>
</evidence>
<dbReference type="GeneID" id="107226212"/>
<keyword evidence="4" id="KW-1185">Reference proteome</keyword>
<keyword evidence="2" id="KW-0812">Transmembrane</keyword>
<dbReference type="Proteomes" id="UP000829291">
    <property type="component" value="Chromosome 6"/>
</dbReference>
<feature type="region of interest" description="Disordered" evidence="1">
    <location>
        <begin position="266"/>
        <end position="303"/>
    </location>
</feature>
<feature type="signal peptide" evidence="3">
    <location>
        <begin position="1"/>
        <end position="22"/>
    </location>
</feature>
<protein>
    <submittedName>
        <fullName evidence="5">Uncharacterized protein LOC107226212</fullName>
    </submittedName>
</protein>
<keyword evidence="2" id="KW-0472">Membrane</keyword>
<reference evidence="5" key="1">
    <citation type="submission" date="2025-08" db="UniProtKB">
        <authorList>
            <consortium name="RefSeq"/>
        </authorList>
    </citation>
    <scope>IDENTIFICATION</scope>
    <source>
        <tissue evidence="5">Thorax and Abdomen</tissue>
    </source>
</reference>
<dbReference type="KEGG" id="nlo:107226212"/>
<accession>A0A6J0C7R5</accession>
<organism evidence="5">
    <name type="scientific">Neodiprion lecontei</name>
    <name type="common">Redheaded pine sawfly</name>
    <dbReference type="NCBI Taxonomy" id="441921"/>
    <lineage>
        <taxon>Eukaryota</taxon>
        <taxon>Metazoa</taxon>
        <taxon>Ecdysozoa</taxon>
        <taxon>Arthropoda</taxon>
        <taxon>Hexapoda</taxon>
        <taxon>Insecta</taxon>
        <taxon>Pterygota</taxon>
        <taxon>Neoptera</taxon>
        <taxon>Endopterygota</taxon>
        <taxon>Hymenoptera</taxon>
        <taxon>Tenthredinoidea</taxon>
        <taxon>Diprionidae</taxon>
        <taxon>Diprioninae</taxon>
        <taxon>Neodiprion</taxon>
    </lineage>
</organism>
<evidence type="ECO:0000313" key="5">
    <source>
        <dbReference type="RefSeq" id="XP_015522430.2"/>
    </source>
</evidence>
<evidence type="ECO:0000256" key="1">
    <source>
        <dbReference type="SAM" id="MobiDB-lite"/>
    </source>
</evidence>
<dbReference type="InParanoid" id="A0A6J0C7R5"/>
<dbReference type="OrthoDB" id="6376457at2759"/>
<name>A0A6J0C7R5_NEOLC</name>
<keyword evidence="3" id="KW-0732">Signal</keyword>
<gene>
    <name evidence="5" type="primary">LOC107226212</name>
</gene>
<sequence>MGVAMTSVVTVALILLVTTTAAEDCSTDDDCFKYQYCYETSKKCVNYTQCALFDRQEGEKLARDAKQCGPCLTGFSAEVKTDGHESDTCKKNEANQYSYNTRLVCGIIVCIVIIAIVAYVIYFVVKSKCWEKLSTCDFERTVSVIKPTAPPASSNNNDYGDMYELRIPLQANGSTNYPGAVKEHYKPVKAQAFQAPEWVNTDANYDSQESPAAPTTTLEIQDEETIQSTWTPGQITSPTVTDRPFASISAEQAENTTNTALDLVTRCPIPSSSGQQRRENSGPSATPPRPEHSNANPNPPSATFISANVNLNVINSGCCSNSHK</sequence>
<evidence type="ECO:0000313" key="4">
    <source>
        <dbReference type="Proteomes" id="UP000829291"/>
    </source>
</evidence>
<proteinExistence type="predicted"/>